<reference evidence="4" key="1">
    <citation type="submission" date="2021-02" db="EMBL/GenBank/DDBJ databases">
        <authorList>
            <person name="Dougan E. K."/>
            <person name="Rhodes N."/>
            <person name="Thang M."/>
            <person name="Chan C."/>
        </authorList>
    </citation>
    <scope>NUCLEOTIDE SEQUENCE</scope>
</reference>
<dbReference type="Pfam" id="PF00023">
    <property type="entry name" value="Ank"/>
    <property type="match status" value="1"/>
</dbReference>
<protein>
    <submittedName>
        <fullName evidence="4">ANK2 protein</fullName>
    </submittedName>
</protein>
<dbReference type="InterPro" id="IPR050745">
    <property type="entry name" value="Multifunctional_regulatory"/>
</dbReference>
<dbReference type="SMART" id="SM00248">
    <property type="entry name" value="ANK"/>
    <property type="match status" value="4"/>
</dbReference>
<keyword evidence="5" id="KW-1185">Reference proteome</keyword>
<evidence type="ECO:0000256" key="3">
    <source>
        <dbReference type="PROSITE-ProRule" id="PRU00023"/>
    </source>
</evidence>
<feature type="repeat" description="ANK" evidence="3">
    <location>
        <begin position="332"/>
        <end position="364"/>
    </location>
</feature>
<dbReference type="Proteomes" id="UP000649617">
    <property type="component" value="Unassembled WGS sequence"/>
</dbReference>
<evidence type="ECO:0000313" key="5">
    <source>
        <dbReference type="Proteomes" id="UP000649617"/>
    </source>
</evidence>
<keyword evidence="2 3" id="KW-0040">ANK repeat</keyword>
<sequence length="561" mass="61959">MFHVLVLVHATKVLRVSDLLELHGPPPAHEDLQRANLLVKWSPELFTVFVSHQWLSKGHPDPEGLQLQVLQKALRNVIDGTISVESDVVSQLRQQFRSLSGKERRQLASAYIWLDWFSIAQEPSPDTELGIRSIPFYVGACQLFVALVPPFPHLVTQQDCDFASWLSRGWCRAEMWCQLLSDRSADSNVPMIVISSADQIEFALPLQWVQNPVHEGEFTCDADRLRVATFVQAALDNKLRRLEAAGNMDLFRHLVFPARDFIGLPSPRRSADDFVSRFRFPSLKAALRQTSGMGAMACAALGGDAALVRRLALEGAPIQTRLNAIPEVAVEVGWTPLHLATIRRDELVLAELLQLRANPNCTDSLLNMPVLGLCRTPSAVRKFVEHRADVNLRLPPCYQSPLALACNRQASVAVTAELIKLGAEVNPSSSGAGMGPLASLASTATSNPHCLDQLALLIKQKADVNQPCRTSGLFLLLEWFCRAHISLVQDRAIAGLKFTADMSTTALGHACFFGADRMVQFLLDADADPEVRNKRGRTPAQMARHASVKRTLHHHATSFSI</sequence>
<dbReference type="Gene3D" id="1.25.40.20">
    <property type="entry name" value="Ankyrin repeat-containing domain"/>
    <property type="match status" value="1"/>
</dbReference>
<dbReference type="InterPro" id="IPR002110">
    <property type="entry name" value="Ankyrin_rpt"/>
</dbReference>
<dbReference type="SUPFAM" id="SSF48403">
    <property type="entry name" value="Ankyrin repeat"/>
    <property type="match status" value="1"/>
</dbReference>
<dbReference type="AlphaFoldDB" id="A0A812WSK1"/>
<keyword evidence="1" id="KW-0677">Repeat</keyword>
<dbReference type="EMBL" id="CAJNIZ010044604">
    <property type="protein sequence ID" value="CAE7694889.1"/>
    <property type="molecule type" value="Genomic_DNA"/>
</dbReference>
<name>A0A812WSK1_SYMPI</name>
<comment type="caution">
    <text evidence="4">The sequence shown here is derived from an EMBL/GenBank/DDBJ whole genome shotgun (WGS) entry which is preliminary data.</text>
</comment>
<evidence type="ECO:0000313" key="4">
    <source>
        <dbReference type="EMBL" id="CAE7694889.1"/>
    </source>
</evidence>
<evidence type="ECO:0000256" key="1">
    <source>
        <dbReference type="ARBA" id="ARBA00022737"/>
    </source>
</evidence>
<accession>A0A812WSK1</accession>
<proteinExistence type="predicted"/>
<dbReference type="OrthoDB" id="2345911at2759"/>
<evidence type="ECO:0000256" key="2">
    <source>
        <dbReference type="ARBA" id="ARBA00023043"/>
    </source>
</evidence>
<dbReference type="PANTHER" id="PTHR24189:SF50">
    <property type="entry name" value="ANKYRIN REPEAT AND SOCS BOX PROTEIN 2"/>
    <property type="match status" value="1"/>
</dbReference>
<gene>
    <name evidence="4" type="primary">ANK2</name>
    <name evidence="4" type="ORF">SPIL2461_LOCUS19481</name>
</gene>
<organism evidence="4 5">
    <name type="scientific">Symbiodinium pilosum</name>
    <name type="common">Dinoflagellate</name>
    <dbReference type="NCBI Taxonomy" id="2952"/>
    <lineage>
        <taxon>Eukaryota</taxon>
        <taxon>Sar</taxon>
        <taxon>Alveolata</taxon>
        <taxon>Dinophyceae</taxon>
        <taxon>Suessiales</taxon>
        <taxon>Symbiodiniaceae</taxon>
        <taxon>Symbiodinium</taxon>
    </lineage>
</organism>
<dbReference type="InterPro" id="IPR036770">
    <property type="entry name" value="Ankyrin_rpt-contain_sf"/>
</dbReference>
<dbReference type="PANTHER" id="PTHR24189">
    <property type="entry name" value="MYOTROPHIN"/>
    <property type="match status" value="1"/>
</dbReference>
<dbReference type="PROSITE" id="PS50088">
    <property type="entry name" value="ANK_REPEAT"/>
    <property type="match status" value="1"/>
</dbReference>